<dbReference type="EMBL" id="PYGK01000004">
    <property type="protein sequence ID" value="PSL32252.1"/>
    <property type="molecule type" value="Genomic_DNA"/>
</dbReference>
<protein>
    <submittedName>
        <fullName evidence="2">CRP-like cAMP-binding protein</fullName>
    </submittedName>
</protein>
<evidence type="ECO:0000259" key="1">
    <source>
        <dbReference type="PROSITE" id="PS50042"/>
    </source>
</evidence>
<accession>A0A2P8GE72</accession>
<dbReference type="OrthoDB" id="1933280at2"/>
<evidence type="ECO:0000313" key="3">
    <source>
        <dbReference type="Proteomes" id="UP000240978"/>
    </source>
</evidence>
<dbReference type="InterPro" id="IPR014710">
    <property type="entry name" value="RmlC-like_jellyroll"/>
</dbReference>
<sequence length="195" mass="22659">MNIQLLLTHMRQFIEPTSEEIAFLESGLIARPFKQGETIVQSGDPARYLAFVNKGYTLTYYTDTEGADHVIRFAAPGWWSGDLYSLSSEPVTPLTTKGLSDGELLLLPRLMQHQLLDKYLKFERYFRNLFQTALMRQQMRFVESHSIPAEQRYLKLQETFPGIEQYLPQKYIASYLGITPEFLSKIRKHLSRKTT</sequence>
<comment type="caution">
    <text evidence="2">The sequence shown here is derived from an EMBL/GenBank/DDBJ whole genome shotgun (WGS) entry which is preliminary data.</text>
</comment>
<dbReference type="Gene3D" id="2.60.120.10">
    <property type="entry name" value="Jelly Rolls"/>
    <property type="match status" value="1"/>
</dbReference>
<proteinExistence type="predicted"/>
<dbReference type="SUPFAM" id="SSF51206">
    <property type="entry name" value="cAMP-binding domain-like"/>
    <property type="match status" value="1"/>
</dbReference>
<dbReference type="InterPro" id="IPR000595">
    <property type="entry name" value="cNMP-bd_dom"/>
</dbReference>
<keyword evidence="3" id="KW-1185">Reference proteome</keyword>
<reference evidence="2 3" key="1">
    <citation type="submission" date="2018-03" db="EMBL/GenBank/DDBJ databases">
        <title>Genomic Encyclopedia of Archaeal and Bacterial Type Strains, Phase II (KMG-II): from individual species to whole genera.</title>
        <authorList>
            <person name="Goeker M."/>
        </authorList>
    </citation>
    <scope>NUCLEOTIDE SEQUENCE [LARGE SCALE GENOMIC DNA]</scope>
    <source>
        <strain evidence="2 3">DSM 18107</strain>
    </source>
</reference>
<dbReference type="Pfam" id="PF00027">
    <property type="entry name" value="cNMP_binding"/>
    <property type="match status" value="1"/>
</dbReference>
<feature type="domain" description="Cyclic nucleotide-binding" evidence="1">
    <location>
        <begin position="12"/>
        <end position="116"/>
    </location>
</feature>
<dbReference type="CDD" id="cd00038">
    <property type="entry name" value="CAP_ED"/>
    <property type="match status" value="1"/>
</dbReference>
<gene>
    <name evidence="2" type="ORF">CLV42_104555</name>
</gene>
<dbReference type="PROSITE" id="PS50042">
    <property type="entry name" value="CNMP_BINDING_3"/>
    <property type="match status" value="1"/>
</dbReference>
<organism evidence="2 3">
    <name type="scientific">Chitinophaga ginsengisoli</name>
    <dbReference type="NCBI Taxonomy" id="363837"/>
    <lineage>
        <taxon>Bacteria</taxon>
        <taxon>Pseudomonadati</taxon>
        <taxon>Bacteroidota</taxon>
        <taxon>Chitinophagia</taxon>
        <taxon>Chitinophagales</taxon>
        <taxon>Chitinophagaceae</taxon>
        <taxon>Chitinophaga</taxon>
    </lineage>
</organism>
<dbReference type="AlphaFoldDB" id="A0A2P8GE72"/>
<name>A0A2P8GE72_9BACT</name>
<dbReference type="InterPro" id="IPR018490">
    <property type="entry name" value="cNMP-bd_dom_sf"/>
</dbReference>
<dbReference type="Proteomes" id="UP000240978">
    <property type="component" value="Unassembled WGS sequence"/>
</dbReference>
<evidence type="ECO:0000313" key="2">
    <source>
        <dbReference type="EMBL" id="PSL32252.1"/>
    </source>
</evidence>